<reference evidence="1 2" key="1">
    <citation type="submission" date="2024-07" db="EMBL/GenBank/DDBJ databases">
        <authorList>
            <person name="Dulla G.F.J."/>
            <person name="Delorm J.G."/>
        </authorList>
    </citation>
    <scope>NUCLEOTIDE SEQUENCE [LARGE SCALE GENOMIC DNA]</scope>
    <source>
        <strain evidence="1 2">JGD 233</strain>
    </source>
</reference>
<name>A0ABV3N490_9GAMM</name>
<evidence type="ECO:0000313" key="1">
    <source>
        <dbReference type="EMBL" id="MEW5290641.1"/>
    </source>
</evidence>
<sequence length="54" mass="6336">MNHEQRNSVRGFRGDRLKYPIAGTLGINTASSDKLEPPDDKILWRFIKKFQVKY</sequence>
<dbReference type="Proteomes" id="UP001554567">
    <property type="component" value="Unassembled WGS sequence"/>
</dbReference>
<comment type="caution">
    <text evidence="1">The sequence shown here is derived from an EMBL/GenBank/DDBJ whole genome shotgun (WGS) entry which is preliminary data.</text>
</comment>
<gene>
    <name evidence="1" type="ORF">ABW286_15880</name>
</gene>
<proteinExistence type="predicted"/>
<evidence type="ECO:0000313" key="2">
    <source>
        <dbReference type="Proteomes" id="UP001554567"/>
    </source>
</evidence>
<dbReference type="EMBL" id="JBFKZN010000008">
    <property type="protein sequence ID" value="MEW5290641.1"/>
    <property type="molecule type" value="Genomic_DNA"/>
</dbReference>
<organism evidence="1 2">
    <name type="scientific">Erwinia papayae</name>
    <dbReference type="NCBI Taxonomy" id="206499"/>
    <lineage>
        <taxon>Bacteria</taxon>
        <taxon>Pseudomonadati</taxon>
        <taxon>Pseudomonadota</taxon>
        <taxon>Gammaproteobacteria</taxon>
        <taxon>Enterobacterales</taxon>
        <taxon>Erwiniaceae</taxon>
        <taxon>Erwinia</taxon>
    </lineage>
</organism>
<dbReference type="RefSeq" id="WP_367168070.1">
    <property type="nucleotide sequence ID" value="NZ_JBFKZN010000008.1"/>
</dbReference>
<accession>A0ABV3N490</accession>
<keyword evidence="2" id="KW-1185">Reference proteome</keyword>
<protein>
    <submittedName>
        <fullName evidence="1">Uncharacterized protein</fullName>
    </submittedName>
</protein>